<keyword evidence="2" id="KW-0808">Transferase</keyword>
<dbReference type="Gene3D" id="3.90.550.10">
    <property type="entry name" value="Spore Coat Polysaccharide Biosynthesis Protein SpsA, Chain A"/>
    <property type="match status" value="1"/>
</dbReference>
<dbReference type="InterPro" id="IPR029044">
    <property type="entry name" value="Nucleotide-diphossugar_trans"/>
</dbReference>
<proteinExistence type="predicted"/>
<organism evidence="2 3">
    <name type="scientific">Halioglobus maricola</name>
    <dbReference type="NCBI Taxonomy" id="2601894"/>
    <lineage>
        <taxon>Bacteria</taxon>
        <taxon>Pseudomonadati</taxon>
        <taxon>Pseudomonadota</taxon>
        <taxon>Gammaproteobacteria</taxon>
        <taxon>Cellvibrionales</taxon>
        <taxon>Halieaceae</taxon>
        <taxon>Halioglobus</taxon>
    </lineage>
</organism>
<protein>
    <submittedName>
        <fullName evidence="2">Glycosyltransferase</fullName>
    </submittedName>
</protein>
<dbReference type="Proteomes" id="UP000326287">
    <property type="component" value="Chromosome"/>
</dbReference>
<gene>
    <name evidence="2" type="ORF">EY643_01400</name>
</gene>
<accession>A0A5P9NF67</accession>
<dbReference type="PANTHER" id="PTHR43179:SF7">
    <property type="entry name" value="RHAMNOSYLTRANSFERASE WBBL"/>
    <property type="match status" value="1"/>
</dbReference>
<dbReference type="SUPFAM" id="SSF53448">
    <property type="entry name" value="Nucleotide-diphospho-sugar transferases"/>
    <property type="match status" value="1"/>
</dbReference>
<sequence>MSTVKLSVIYIHYHTEGLLGTSIRHMLASQFNRELAVEFIIVDNGSSCSLEKHIPQCNYRLITPGKNLGYAGGINLALTCSDAEYVCVLNPDVYPQPECLPLLLSEAIARKGIVGPRMYIDPGCRMLLPCNEERTRQAEFFRTIGTRSSWLLQHARHRWRHHQRTFMEARTPVESHDLSGAMLVFSREIYDSVGRFDERFQLYFEESDWLKRAKSAGAPAFYIPSAVALHLYNQSAVSQKFAQKWMENSTSLFAQLHYGTAFRRLMSFLAKENLEQEKSVHELLDIGELSLRDLSQHHFPVSVELAAYPDGFPGLIEIVGYGDRDYWVFSADAWETLATGHYIVQVVSWSGKELRRSKVARNV</sequence>
<reference evidence="2 3" key="1">
    <citation type="submission" date="2019-02" db="EMBL/GenBank/DDBJ databases">
        <authorList>
            <person name="Li S.-H."/>
        </authorList>
    </citation>
    <scope>NUCLEOTIDE SEQUENCE [LARGE SCALE GENOMIC DNA]</scope>
    <source>
        <strain evidence="2 3">IMCC14385</strain>
    </source>
</reference>
<name>A0A5P9NF67_9GAMM</name>
<evidence type="ECO:0000259" key="1">
    <source>
        <dbReference type="Pfam" id="PF00535"/>
    </source>
</evidence>
<evidence type="ECO:0000313" key="3">
    <source>
        <dbReference type="Proteomes" id="UP000326287"/>
    </source>
</evidence>
<dbReference type="OrthoDB" id="9771846at2"/>
<dbReference type="InterPro" id="IPR001173">
    <property type="entry name" value="Glyco_trans_2-like"/>
</dbReference>
<dbReference type="PANTHER" id="PTHR43179">
    <property type="entry name" value="RHAMNOSYLTRANSFERASE WBBL"/>
    <property type="match status" value="1"/>
</dbReference>
<keyword evidence="3" id="KW-1185">Reference proteome</keyword>
<dbReference type="EMBL" id="CP036422">
    <property type="protein sequence ID" value="QFU74413.1"/>
    <property type="molecule type" value="Genomic_DNA"/>
</dbReference>
<dbReference type="GO" id="GO:0016740">
    <property type="term" value="F:transferase activity"/>
    <property type="evidence" value="ECO:0007669"/>
    <property type="project" value="UniProtKB-KW"/>
</dbReference>
<feature type="domain" description="Glycosyltransferase 2-like" evidence="1">
    <location>
        <begin position="7"/>
        <end position="192"/>
    </location>
</feature>
<evidence type="ECO:0000313" key="2">
    <source>
        <dbReference type="EMBL" id="QFU74413.1"/>
    </source>
</evidence>
<dbReference type="KEGG" id="halc:EY643_01400"/>
<dbReference type="Pfam" id="PF00535">
    <property type="entry name" value="Glycos_transf_2"/>
    <property type="match status" value="1"/>
</dbReference>
<dbReference type="AlphaFoldDB" id="A0A5P9NF67"/>